<proteinExistence type="inferred from homology"/>
<dbReference type="EMBL" id="AOLV01000010">
    <property type="protein sequence ID" value="EPX86345.1"/>
    <property type="molecule type" value="Genomic_DNA"/>
</dbReference>
<dbReference type="Gene3D" id="2.120.10.30">
    <property type="entry name" value="TolB, C-terminal domain"/>
    <property type="match status" value="1"/>
</dbReference>
<sequence>MISELCIHSLAEGETRVVLRHAGHIEAPNWHPEDYLIVNGEGRLYRVPLDAPALENIPTGSVSGLNNDHGLSPDASTLAISAKSQDGASCIYLMPVEGGEPRRVTPRTPSWWHGWSPDGARLAYAAARDGGPVIVMTCATDGSDERPLADGFDHMDGPDYTPDGAWIWFNGEKDGRVDLWRVRPDGSDLMRMTGGETVDWFPHPSPDGRHVLYLAYPPGTKGHPGGLDVALRLMPQHGGEGHEILRLHGGQGTINVPCWSPDGRAFAFVRYEP</sequence>
<evidence type="ECO:0000313" key="3">
    <source>
        <dbReference type="Proteomes" id="UP000015346"/>
    </source>
</evidence>
<dbReference type="InterPro" id="IPR011042">
    <property type="entry name" value="6-blade_b-propeller_TolB-like"/>
</dbReference>
<comment type="similarity">
    <text evidence="1">Belongs to the TolB family.</text>
</comment>
<evidence type="ECO:0000313" key="2">
    <source>
        <dbReference type="EMBL" id="EPX86345.1"/>
    </source>
</evidence>
<keyword evidence="3" id="KW-1185">Reference proteome</keyword>
<dbReference type="PANTHER" id="PTHR36842:SF1">
    <property type="entry name" value="PROTEIN TOLB"/>
    <property type="match status" value="1"/>
</dbReference>
<dbReference type="RefSeq" id="WP_021097253.1">
    <property type="nucleotide sequence ID" value="NZ_KE557320.1"/>
</dbReference>
<organism evidence="2 3">
    <name type="scientific">Rubellimicrobium thermophilum DSM 16684</name>
    <dbReference type="NCBI Taxonomy" id="1123069"/>
    <lineage>
        <taxon>Bacteria</taxon>
        <taxon>Pseudomonadati</taxon>
        <taxon>Pseudomonadota</taxon>
        <taxon>Alphaproteobacteria</taxon>
        <taxon>Rhodobacterales</taxon>
        <taxon>Roseobacteraceae</taxon>
        <taxon>Rubellimicrobium</taxon>
    </lineage>
</organism>
<dbReference type="Proteomes" id="UP000015346">
    <property type="component" value="Unassembled WGS sequence"/>
</dbReference>
<dbReference type="PANTHER" id="PTHR36842">
    <property type="entry name" value="PROTEIN TOLB HOMOLOG"/>
    <property type="match status" value="1"/>
</dbReference>
<name>S9S842_9RHOB</name>
<dbReference type="SUPFAM" id="SSF82171">
    <property type="entry name" value="DPP6 N-terminal domain-like"/>
    <property type="match status" value="1"/>
</dbReference>
<accession>S9S842</accession>
<dbReference type="HOGENOM" id="CLU_056136_0_0_5"/>
<reference evidence="2 3" key="1">
    <citation type="journal article" date="2013" name="Stand. Genomic Sci.">
        <title>Genome sequence of the reddish-pigmented Rubellimicrobium thermophilum type strain (DSM 16684(T)), a member of the Roseobacter clade.</title>
        <authorList>
            <person name="Fiebig A."/>
            <person name="Riedel T."/>
            <person name="Gronow S."/>
            <person name="Petersen J."/>
            <person name="Klenk H.P."/>
            <person name="Goker M."/>
        </authorList>
    </citation>
    <scope>NUCLEOTIDE SEQUENCE [LARGE SCALE GENOMIC DNA]</scope>
    <source>
        <strain evidence="2 3">DSM 16684</strain>
    </source>
</reference>
<evidence type="ECO:0000256" key="1">
    <source>
        <dbReference type="ARBA" id="ARBA00009820"/>
    </source>
</evidence>
<comment type="caution">
    <text evidence="2">The sequence shown here is derived from an EMBL/GenBank/DDBJ whole genome shotgun (WGS) entry which is preliminary data.</text>
</comment>
<dbReference type="OrthoDB" id="9812921at2"/>
<protein>
    <submittedName>
        <fullName evidence="2">Periplasmic component of the Tol biopolymer transport system</fullName>
    </submittedName>
</protein>
<dbReference type="STRING" id="1123069.ruthe_01160"/>
<dbReference type="InterPro" id="IPR011659">
    <property type="entry name" value="WD40"/>
</dbReference>
<dbReference type="Pfam" id="PF07676">
    <property type="entry name" value="PD40"/>
    <property type="match status" value="3"/>
</dbReference>
<gene>
    <name evidence="2" type="ORF">ruthe_01160</name>
</gene>
<dbReference type="PATRIC" id="fig|1123069.3.peg.1131"/>
<dbReference type="AlphaFoldDB" id="S9S842"/>